<dbReference type="SUPFAM" id="SSF52047">
    <property type="entry name" value="RNI-like"/>
    <property type="match status" value="1"/>
</dbReference>
<comment type="similarity">
    <text evidence="2">Belongs to the RLP family.</text>
</comment>
<dbReference type="Proteomes" id="UP001154282">
    <property type="component" value="Unassembled WGS sequence"/>
</dbReference>
<keyword evidence="11" id="KW-0325">Glycoprotein</keyword>
<evidence type="ECO:0000256" key="10">
    <source>
        <dbReference type="ARBA" id="ARBA00023170"/>
    </source>
</evidence>
<gene>
    <name evidence="16" type="ORF">LITE_LOCUS29445</name>
</gene>
<dbReference type="FunFam" id="3.80.10.10:FF:000111">
    <property type="entry name" value="LRR receptor-like serine/threonine-protein kinase ERECTA"/>
    <property type="match status" value="1"/>
</dbReference>
<feature type="compositionally biased region" description="Acidic residues" evidence="12">
    <location>
        <begin position="745"/>
        <end position="760"/>
    </location>
</feature>
<keyword evidence="8 13" id="KW-1133">Transmembrane helix</keyword>
<evidence type="ECO:0000256" key="9">
    <source>
        <dbReference type="ARBA" id="ARBA00023136"/>
    </source>
</evidence>
<evidence type="ECO:0000256" key="6">
    <source>
        <dbReference type="ARBA" id="ARBA00022729"/>
    </source>
</evidence>
<dbReference type="SUPFAM" id="SSF52058">
    <property type="entry name" value="L domain-like"/>
    <property type="match status" value="1"/>
</dbReference>
<feature type="domain" description="Leucine-rich repeat-containing N-terminal plant-type" evidence="14">
    <location>
        <begin position="3"/>
        <end position="38"/>
    </location>
</feature>
<dbReference type="Gene3D" id="3.80.10.10">
    <property type="entry name" value="Ribonuclease Inhibitor"/>
    <property type="match status" value="3"/>
</dbReference>
<keyword evidence="4" id="KW-0433">Leucine-rich repeat</keyword>
<dbReference type="FunFam" id="3.80.10.10:FF:000095">
    <property type="entry name" value="LRR receptor-like serine/threonine-protein kinase GSO1"/>
    <property type="match status" value="2"/>
</dbReference>
<dbReference type="InterPro" id="IPR032675">
    <property type="entry name" value="LRR_dom_sf"/>
</dbReference>
<dbReference type="InterPro" id="IPR013210">
    <property type="entry name" value="LRR_N_plant-typ"/>
</dbReference>
<dbReference type="Pfam" id="PF23598">
    <property type="entry name" value="LRR_14"/>
    <property type="match status" value="1"/>
</dbReference>
<protein>
    <recommendedName>
        <fullName evidence="18">Leucine-rich repeat-containing N-terminal plant-type domain-containing protein</fullName>
    </recommendedName>
</protein>
<evidence type="ECO:0000256" key="8">
    <source>
        <dbReference type="ARBA" id="ARBA00022989"/>
    </source>
</evidence>
<dbReference type="SMART" id="SM00369">
    <property type="entry name" value="LRR_TYP"/>
    <property type="match status" value="9"/>
</dbReference>
<dbReference type="PRINTS" id="PR00019">
    <property type="entry name" value="LEURICHRPT"/>
</dbReference>
<feature type="region of interest" description="Disordered" evidence="12">
    <location>
        <begin position="741"/>
        <end position="760"/>
    </location>
</feature>
<keyword evidence="17" id="KW-1185">Reference proteome</keyword>
<dbReference type="Pfam" id="PF00560">
    <property type="entry name" value="LRR_1"/>
    <property type="match status" value="6"/>
</dbReference>
<evidence type="ECO:0000256" key="11">
    <source>
        <dbReference type="ARBA" id="ARBA00023180"/>
    </source>
</evidence>
<organism evidence="16 17">
    <name type="scientific">Linum tenue</name>
    <dbReference type="NCBI Taxonomy" id="586396"/>
    <lineage>
        <taxon>Eukaryota</taxon>
        <taxon>Viridiplantae</taxon>
        <taxon>Streptophyta</taxon>
        <taxon>Embryophyta</taxon>
        <taxon>Tracheophyta</taxon>
        <taxon>Spermatophyta</taxon>
        <taxon>Magnoliopsida</taxon>
        <taxon>eudicotyledons</taxon>
        <taxon>Gunneridae</taxon>
        <taxon>Pentapetalae</taxon>
        <taxon>rosids</taxon>
        <taxon>fabids</taxon>
        <taxon>Malpighiales</taxon>
        <taxon>Linaceae</taxon>
        <taxon>Linum</taxon>
    </lineage>
</organism>
<dbReference type="EMBL" id="CAMGYJ010000007">
    <property type="protein sequence ID" value="CAI0447562.1"/>
    <property type="molecule type" value="Genomic_DNA"/>
</dbReference>
<dbReference type="PANTHER" id="PTHR48061:SF2">
    <property type="entry name" value="RECEPTOR LIKE PROTEIN 30-LIKE"/>
    <property type="match status" value="1"/>
</dbReference>
<evidence type="ECO:0000256" key="13">
    <source>
        <dbReference type="SAM" id="Phobius"/>
    </source>
</evidence>
<sequence>MQFKKSSSSFLVDGGHDDKMASWNEGTDCCSWEGVTCDSSTGRVVDLDISCQQMSTLPHNNFISQYFPHLRGLNLAYNHFNGSTISSAIAKLTDLTRLNLSHTGFSGEIPSEFSHLKKLVSLDLSFNQVAFVRDEDYSNVLSNATNLSELWLQEVNMSNIKPSSFSNLSRSMKHLDVSDCGLTGKFPESVFRLPCMESIRLKRNKDLLVQLPRSNWSAASLKVLEVSSTNCFGKMLPDSIGNLKSLRVLSLDEVGFIGNVPSSICNLTSLTSLDLSHNSFSGEFPHTVSNLVQLETLHIQYNNFTGHIPSSIFNLPNLQWLGCSDNQLVGPIPSEIVHSSLHSVYLNNNFLNGTIPSWLLALPSMEILGLSYNQLTGEIPEIQSSSLRYIYLDHNRLSGLAPTSSTTLKGWNNLQWMDLNSNELSGTMPSYICYLASLLVIDLSNNNLSGSIPECLFNLAELSVLNLRNNNFHGPIPSSMFGNMSKLTHVDLNGNKLGGSLPAQSLATCKMLEVLDVGNNNVDDVFPQWLSNLPSLKVLILGSNSFHGAVTTSNSFSMLQILDLSNNYFNGSLPAGLFHKFPAMKMLKDKSEEVGTEYYIGLVNYKFSFVLTVKGKECVVNKFPSVFTTLDMSNNYFRGEIPDAIGELGSLLFLNLSHNNFVGPIPSSLGNMRELESLDLSSNRLSRKIPSQLTSLTYLSFLNLSRNSLVGPIPQGNQFGTFDAASYAGNEGLCGVPLSKKCGGDDEDGDHDQDSEPELESGGELFSWGFAGAGYGCGLVIGISTAYIMFSTRKPEWLVEIVENWTWRG</sequence>
<feature type="transmembrane region" description="Helical" evidence="13">
    <location>
        <begin position="765"/>
        <end position="790"/>
    </location>
</feature>
<dbReference type="Pfam" id="PF13855">
    <property type="entry name" value="LRR_8"/>
    <property type="match status" value="3"/>
</dbReference>
<evidence type="ECO:0000256" key="2">
    <source>
        <dbReference type="ARBA" id="ARBA00009592"/>
    </source>
</evidence>
<dbReference type="InterPro" id="IPR001611">
    <property type="entry name" value="Leu-rich_rpt"/>
</dbReference>
<dbReference type="InterPro" id="IPR055414">
    <property type="entry name" value="LRR_R13L4/SHOC2-like"/>
</dbReference>
<evidence type="ECO:0000259" key="14">
    <source>
        <dbReference type="Pfam" id="PF08263"/>
    </source>
</evidence>
<evidence type="ECO:0008006" key="18">
    <source>
        <dbReference type="Google" id="ProtNLM"/>
    </source>
</evidence>
<dbReference type="PROSITE" id="PS51450">
    <property type="entry name" value="LRR"/>
    <property type="match status" value="1"/>
</dbReference>
<accession>A0AAV0MMM8</accession>
<reference evidence="16" key="1">
    <citation type="submission" date="2022-08" db="EMBL/GenBank/DDBJ databases">
        <authorList>
            <person name="Gutierrez-Valencia J."/>
        </authorList>
    </citation>
    <scope>NUCLEOTIDE SEQUENCE</scope>
</reference>
<dbReference type="Pfam" id="PF08263">
    <property type="entry name" value="LRRNT_2"/>
    <property type="match status" value="1"/>
</dbReference>
<evidence type="ECO:0000256" key="5">
    <source>
        <dbReference type="ARBA" id="ARBA00022692"/>
    </source>
</evidence>
<evidence type="ECO:0000313" key="16">
    <source>
        <dbReference type="EMBL" id="CAI0447562.1"/>
    </source>
</evidence>
<evidence type="ECO:0000256" key="12">
    <source>
        <dbReference type="SAM" id="MobiDB-lite"/>
    </source>
</evidence>
<keyword evidence="6" id="KW-0732">Signal</keyword>
<keyword evidence="10" id="KW-0675">Receptor</keyword>
<evidence type="ECO:0000256" key="4">
    <source>
        <dbReference type="ARBA" id="ARBA00022614"/>
    </source>
</evidence>
<comment type="caution">
    <text evidence="16">The sequence shown here is derived from an EMBL/GenBank/DDBJ whole genome shotgun (WGS) entry which is preliminary data.</text>
</comment>
<evidence type="ECO:0000256" key="1">
    <source>
        <dbReference type="ARBA" id="ARBA00004251"/>
    </source>
</evidence>
<evidence type="ECO:0000313" key="17">
    <source>
        <dbReference type="Proteomes" id="UP001154282"/>
    </source>
</evidence>
<feature type="domain" description="Disease resistance R13L4/SHOC-2-like LRR" evidence="15">
    <location>
        <begin position="218"/>
        <end position="322"/>
    </location>
</feature>
<comment type="subcellular location">
    <subcellularLocation>
        <location evidence="1">Cell membrane</location>
        <topology evidence="1">Single-pass type I membrane protein</topology>
    </subcellularLocation>
</comment>
<dbReference type="AlphaFoldDB" id="A0AAV0MMM8"/>
<keyword evidence="5 13" id="KW-0812">Transmembrane</keyword>
<dbReference type="InterPro" id="IPR003591">
    <property type="entry name" value="Leu-rich_rpt_typical-subtyp"/>
</dbReference>
<name>A0AAV0MMM8_9ROSI</name>
<keyword evidence="9 13" id="KW-0472">Membrane</keyword>
<evidence type="ECO:0000256" key="3">
    <source>
        <dbReference type="ARBA" id="ARBA00022475"/>
    </source>
</evidence>
<dbReference type="InterPro" id="IPR046956">
    <property type="entry name" value="RLP23-like"/>
</dbReference>
<keyword evidence="3" id="KW-1003">Cell membrane</keyword>
<dbReference type="PANTHER" id="PTHR48061">
    <property type="entry name" value="LEUCINE-RICH REPEAT RECEPTOR PROTEIN KINASE EMS1-LIKE-RELATED"/>
    <property type="match status" value="1"/>
</dbReference>
<keyword evidence="7" id="KW-0677">Repeat</keyword>
<evidence type="ECO:0000259" key="15">
    <source>
        <dbReference type="Pfam" id="PF23598"/>
    </source>
</evidence>
<dbReference type="GO" id="GO:0005886">
    <property type="term" value="C:plasma membrane"/>
    <property type="evidence" value="ECO:0007669"/>
    <property type="project" value="UniProtKB-SubCell"/>
</dbReference>
<evidence type="ECO:0000256" key="7">
    <source>
        <dbReference type="ARBA" id="ARBA00022737"/>
    </source>
</evidence>
<proteinExistence type="inferred from homology"/>